<evidence type="ECO:0000313" key="1">
    <source>
        <dbReference type="EMBL" id="MFC4305305.1"/>
    </source>
</evidence>
<sequence length="26" mass="3010">MTSYNSIRIQAKLNNQSPIEYRQLAA</sequence>
<gene>
    <name evidence="1" type="ORF">ACFO1S_17890</name>
</gene>
<protein>
    <submittedName>
        <fullName evidence="1">IS3 family transposase</fullName>
    </submittedName>
</protein>
<comment type="caution">
    <text evidence="1">The sequence shown here is derived from an EMBL/GenBank/DDBJ whole genome shotgun (WGS) entry which is preliminary data.</text>
</comment>
<proteinExistence type="predicted"/>
<keyword evidence="2" id="KW-1185">Reference proteome</keyword>
<dbReference type="Proteomes" id="UP001595755">
    <property type="component" value="Unassembled WGS sequence"/>
</dbReference>
<reference evidence="2" key="1">
    <citation type="journal article" date="2019" name="Int. J. Syst. Evol. Microbiol.">
        <title>The Global Catalogue of Microorganisms (GCM) 10K type strain sequencing project: providing services to taxonomists for standard genome sequencing and annotation.</title>
        <authorList>
            <consortium name="The Broad Institute Genomics Platform"/>
            <consortium name="The Broad Institute Genome Sequencing Center for Infectious Disease"/>
            <person name="Wu L."/>
            <person name="Ma J."/>
        </authorList>
    </citation>
    <scope>NUCLEOTIDE SEQUENCE [LARGE SCALE GENOMIC DNA]</scope>
    <source>
        <strain evidence="2">CGMCC 4.1641</strain>
    </source>
</reference>
<evidence type="ECO:0000313" key="2">
    <source>
        <dbReference type="Proteomes" id="UP001595755"/>
    </source>
</evidence>
<accession>A0ABV8SDN2</accession>
<name>A0ABV8SDN2_9BACL</name>
<dbReference type="RefSeq" id="WP_378127270.1">
    <property type="nucleotide sequence ID" value="NZ_JBHSED010000036.1"/>
</dbReference>
<organism evidence="1 2">
    <name type="scientific">Cohnella boryungensis</name>
    <dbReference type="NCBI Taxonomy" id="768479"/>
    <lineage>
        <taxon>Bacteria</taxon>
        <taxon>Bacillati</taxon>
        <taxon>Bacillota</taxon>
        <taxon>Bacilli</taxon>
        <taxon>Bacillales</taxon>
        <taxon>Paenibacillaceae</taxon>
        <taxon>Cohnella</taxon>
    </lineage>
</organism>
<dbReference type="EMBL" id="JBHSED010000036">
    <property type="protein sequence ID" value="MFC4305305.1"/>
    <property type="molecule type" value="Genomic_DNA"/>
</dbReference>